<keyword evidence="2" id="KW-1185">Reference proteome</keyword>
<dbReference type="AlphaFoldDB" id="A0A0M7BE36"/>
<dbReference type="Gene3D" id="1.25.60.10">
    <property type="entry name" value="MgtE N-terminal domain-like"/>
    <property type="match status" value="1"/>
</dbReference>
<dbReference type="EMBL" id="CYPR01000228">
    <property type="protein sequence ID" value="CUH40661.1"/>
    <property type="molecule type" value="Genomic_DNA"/>
</dbReference>
<proteinExistence type="predicted"/>
<evidence type="ECO:0000313" key="1">
    <source>
        <dbReference type="EMBL" id="CUH40661.1"/>
    </source>
</evidence>
<dbReference type="STRING" id="313367.JSE7799_03396"/>
<sequence>MKTKRFDSLRRGGFTILVSVLVLSALTRIVSASLAISDGAEPPDRADVALLCPPSDEISQLLQDLAQRDAGLTEREEAVAMREQDFTVARQEIEASLIRLAEAEARLEARMHRSKTAADEDVSRLVEVYEGMKPKDAAALFETMEPAFAAGFVARMNADTAANILTNLTPETAYALSVLMAGRNANAATE</sequence>
<evidence type="ECO:0008006" key="3">
    <source>
        <dbReference type="Google" id="ProtNLM"/>
    </source>
</evidence>
<accession>A0A0M7BE36</accession>
<dbReference type="Proteomes" id="UP000049455">
    <property type="component" value="Unassembled WGS sequence"/>
</dbReference>
<protein>
    <recommendedName>
        <fullName evidence="3">Magnesium transporter MgtE intracellular domain-containing protein</fullName>
    </recommendedName>
</protein>
<reference evidence="1 2" key="1">
    <citation type="submission" date="2015-09" db="EMBL/GenBank/DDBJ databases">
        <authorList>
            <person name="Jackson K.R."/>
            <person name="Lunt B.L."/>
            <person name="Fisher J.N.B."/>
            <person name="Gardner A.V."/>
            <person name="Bailey M.E."/>
            <person name="Deus L.M."/>
            <person name="Earl A.S."/>
            <person name="Gibby P.D."/>
            <person name="Hartmann K.A."/>
            <person name="Liu J.E."/>
            <person name="Manci A.M."/>
            <person name="Nielsen D.A."/>
            <person name="Solomon M.B."/>
            <person name="Breakwell D.P."/>
            <person name="Burnett S.H."/>
            <person name="Grose J.H."/>
        </authorList>
    </citation>
    <scope>NUCLEOTIDE SEQUENCE [LARGE SCALE GENOMIC DNA]</scope>
    <source>
        <strain evidence="1 2">CECT 7799</strain>
    </source>
</reference>
<evidence type="ECO:0000313" key="2">
    <source>
        <dbReference type="Proteomes" id="UP000049455"/>
    </source>
</evidence>
<dbReference type="SUPFAM" id="SSF158791">
    <property type="entry name" value="MgtE N-terminal domain-like"/>
    <property type="match status" value="1"/>
</dbReference>
<organism evidence="1 2">
    <name type="scientific">Jannaschia seosinensis</name>
    <dbReference type="NCBI Taxonomy" id="313367"/>
    <lineage>
        <taxon>Bacteria</taxon>
        <taxon>Pseudomonadati</taxon>
        <taxon>Pseudomonadota</taxon>
        <taxon>Alphaproteobacteria</taxon>
        <taxon>Rhodobacterales</taxon>
        <taxon>Roseobacteraceae</taxon>
        <taxon>Jannaschia</taxon>
    </lineage>
</organism>
<name>A0A0M7BE36_9RHOB</name>
<gene>
    <name evidence="1" type="ORF">JSE7799_03396</name>
</gene>
<dbReference type="InterPro" id="IPR038076">
    <property type="entry name" value="MgtE_N_sf"/>
</dbReference>